<reference evidence="1 2" key="1">
    <citation type="submission" date="2023-08" db="EMBL/GenBank/DDBJ databases">
        <title>genomic of DY56.</title>
        <authorList>
            <person name="Wang Y."/>
        </authorList>
    </citation>
    <scope>NUCLEOTIDE SEQUENCE [LARGE SCALE GENOMIC DNA]</scope>
    <source>
        <strain evidence="1 2">DY56-A-20</strain>
    </source>
</reference>
<gene>
    <name evidence="1" type="ORF">Q9K01_10915</name>
</gene>
<accession>A0ABT9H9Z1</accession>
<proteinExistence type="predicted"/>
<dbReference type="Proteomes" id="UP001235664">
    <property type="component" value="Unassembled WGS sequence"/>
</dbReference>
<comment type="caution">
    <text evidence="1">The sequence shown here is derived from an EMBL/GenBank/DDBJ whole genome shotgun (WGS) entry which is preliminary data.</text>
</comment>
<dbReference type="EMBL" id="JAVAIL010000003">
    <property type="protein sequence ID" value="MDP4540138.1"/>
    <property type="molecule type" value="Genomic_DNA"/>
</dbReference>
<sequence>MSADTFNPFSLLSAAGSGDIGAQRTLAEEGARLALLHDDLFAAIDALCFARLAAANGNVADAGRLMSILAIAGDLCRSEGEETFRDLLGGECLALMSILADDGVDAVENQLTAVAQWSTPASVSVAKQYRELMMEGK</sequence>
<name>A0ABT9H9Z1_9SPHN</name>
<evidence type="ECO:0000313" key="1">
    <source>
        <dbReference type="EMBL" id="MDP4540138.1"/>
    </source>
</evidence>
<organism evidence="1 2">
    <name type="scientific">Qipengyuania benthica</name>
    <dbReference type="NCBI Taxonomy" id="3067651"/>
    <lineage>
        <taxon>Bacteria</taxon>
        <taxon>Pseudomonadati</taxon>
        <taxon>Pseudomonadota</taxon>
        <taxon>Alphaproteobacteria</taxon>
        <taxon>Sphingomonadales</taxon>
        <taxon>Erythrobacteraceae</taxon>
        <taxon>Qipengyuania</taxon>
    </lineage>
</organism>
<evidence type="ECO:0000313" key="2">
    <source>
        <dbReference type="Proteomes" id="UP001235664"/>
    </source>
</evidence>
<keyword evidence="2" id="KW-1185">Reference proteome</keyword>
<protein>
    <submittedName>
        <fullName evidence="1">Uncharacterized protein</fullName>
    </submittedName>
</protein>
<dbReference type="RefSeq" id="WP_305930279.1">
    <property type="nucleotide sequence ID" value="NZ_JAVAIL010000003.1"/>
</dbReference>